<name>A0A7Z2VXX7_9BURK</name>
<evidence type="ECO:0000313" key="12">
    <source>
        <dbReference type="Proteomes" id="UP000502415"/>
    </source>
</evidence>
<dbReference type="EMBL" id="CP051685">
    <property type="protein sequence ID" value="QJE01264.1"/>
    <property type="molecule type" value="Genomic_DNA"/>
</dbReference>
<dbReference type="PANTHER" id="PTHR38035">
    <property type="entry name" value="UPF0070 PROTEIN YFGM"/>
    <property type="match status" value="1"/>
</dbReference>
<feature type="transmembrane region" description="Helical" evidence="9">
    <location>
        <begin position="24"/>
        <end position="42"/>
    </location>
</feature>
<organism evidence="11 12">
    <name type="scientific">Massilia forsythiae</name>
    <dbReference type="NCBI Taxonomy" id="2728020"/>
    <lineage>
        <taxon>Bacteria</taxon>
        <taxon>Pseudomonadati</taxon>
        <taxon>Pseudomonadota</taxon>
        <taxon>Betaproteobacteria</taxon>
        <taxon>Burkholderiales</taxon>
        <taxon>Oxalobacteraceae</taxon>
        <taxon>Telluria group</taxon>
        <taxon>Massilia</taxon>
    </lineage>
</organism>
<dbReference type="SUPFAM" id="SSF48452">
    <property type="entry name" value="TPR-like"/>
    <property type="match status" value="1"/>
</dbReference>
<sequence length="223" mass="24333">MAYDLEEQEQIANFKAFWNRFGNLISWVLILACGAYAAYNFWNSHERDLSREASNRYVLLTEALDAKDNAKVQRIAGEVEKGYGRSAYAPMAALAAAKSAFDANDLKTAKAQLQWAIDHGNDEYKSVARLRLSGVLLDEKAYDGALAALNGDFLPQFAAEVADRRGDVLVAQNKLADARTAYQNALDKMGKQHPGRQIVQVKLDAIGGAPVNPAVTVTQKAAA</sequence>
<dbReference type="AlphaFoldDB" id="A0A7Z2VXX7"/>
<evidence type="ECO:0000256" key="1">
    <source>
        <dbReference type="ARBA" id="ARBA00004401"/>
    </source>
</evidence>
<evidence type="ECO:0000259" key="10">
    <source>
        <dbReference type="Pfam" id="PF09976"/>
    </source>
</evidence>
<gene>
    <name evidence="11" type="ORF">HH212_15485</name>
</gene>
<dbReference type="KEGG" id="mfy:HH212_15485"/>
<dbReference type="InterPro" id="IPR011990">
    <property type="entry name" value="TPR-like_helical_dom_sf"/>
</dbReference>
<reference evidence="11 12" key="1">
    <citation type="submission" date="2020-04" db="EMBL/GenBank/DDBJ databases">
        <title>Genome sequencing of novel species.</title>
        <authorList>
            <person name="Heo J."/>
            <person name="Kim S.-J."/>
            <person name="Kim J.-S."/>
            <person name="Hong S.-B."/>
            <person name="Kwon S.-W."/>
        </authorList>
    </citation>
    <scope>NUCLEOTIDE SEQUENCE [LARGE SCALE GENOMIC DNA]</scope>
    <source>
        <strain evidence="11 12">GN2-R2</strain>
    </source>
</reference>
<evidence type="ECO:0000256" key="6">
    <source>
        <dbReference type="ARBA" id="ARBA00023186"/>
    </source>
</evidence>
<keyword evidence="6" id="KW-0143">Chaperone</keyword>
<evidence type="ECO:0000256" key="8">
    <source>
        <dbReference type="ARBA" id="ARBA00024235"/>
    </source>
</evidence>
<proteinExistence type="inferred from homology"/>
<evidence type="ECO:0000256" key="2">
    <source>
        <dbReference type="ARBA" id="ARBA00022475"/>
    </source>
</evidence>
<dbReference type="PANTHER" id="PTHR38035:SF1">
    <property type="entry name" value="ANCILLARY SECYEG TRANSLOCON SUBUNIT"/>
    <property type="match status" value="1"/>
</dbReference>
<comment type="subcellular location">
    <subcellularLocation>
        <location evidence="1">Cell membrane</location>
        <topology evidence="1">Single-pass type II membrane protein</topology>
    </subcellularLocation>
</comment>
<dbReference type="InterPro" id="IPR018704">
    <property type="entry name" value="SecYEG/CpoB_TPR"/>
</dbReference>
<dbReference type="Proteomes" id="UP000502415">
    <property type="component" value="Chromosome"/>
</dbReference>
<keyword evidence="2" id="KW-1003">Cell membrane</keyword>
<dbReference type="RefSeq" id="WP_170203291.1">
    <property type="nucleotide sequence ID" value="NZ_CP051685.1"/>
</dbReference>
<evidence type="ECO:0000256" key="5">
    <source>
        <dbReference type="ARBA" id="ARBA00023136"/>
    </source>
</evidence>
<dbReference type="Pfam" id="PF09976">
    <property type="entry name" value="TPR_21"/>
    <property type="match status" value="1"/>
</dbReference>
<evidence type="ECO:0000313" key="11">
    <source>
        <dbReference type="EMBL" id="QJE01264.1"/>
    </source>
</evidence>
<protein>
    <recommendedName>
        <fullName evidence="8">Ancillary SecYEG translocon subunit</fullName>
    </recommendedName>
</protein>
<evidence type="ECO:0000256" key="7">
    <source>
        <dbReference type="ARBA" id="ARBA00024197"/>
    </source>
</evidence>
<dbReference type="PIRSF" id="PIRSF006170">
    <property type="entry name" value="YfgM"/>
    <property type="match status" value="1"/>
</dbReference>
<keyword evidence="12" id="KW-1185">Reference proteome</keyword>
<dbReference type="InterPro" id="IPR026039">
    <property type="entry name" value="YfgM"/>
</dbReference>
<evidence type="ECO:0000256" key="3">
    <source>
        <dbReference type="ARBA" id="ARBA00022692"/>
    </source>
</evidence>
<keyword evidence="3 9" id="KW-0812">Transmembrane</keyword>
<feature type="domain" description="Ancillary SecYEG translocon subunit/Cell division coordinator CpoB TPR" evidence="10">
    <location>
        <begin position="15"/>
        <end position="207"/>
    </location>
</feature>
<evidence type="ECO:0000256" key="9">
    <source>
        <dbReference type="SAM" id="Phobius"/>
    </source>
</evidence>
<keyword evidence="5 9" id="KW-0472">Membrane</keyword>
<dbReference type="GO" id="GO:0005886">
    <property type="term" value="C:plasma membrane"/>
    <property type="evidence" value="ECO:0007669"/>
    <property type="project" value="UniProtKB-SubCell"/>
</dbReference>
<accession>A0A7Z2VXX7</accession>
<comment type="similarity">
    <text evidence="7">Belongs to the YfgM family.</text>
</comment>
<keyword evidence="4 9" id="KW-1133">Transmembrane helix</keyword>
<dbReference type="GO" id="GO:0044877">
    <property type="term" value="F:protein-containing complex binding"/>
    <property type="evidence" value="ECO:0007669"/>
    <property type="project" value="InterPro"/>
</dbReference>
<evidence type="ECO:0000256" key="4">
    <source>
        <dbReference type="ARBA" id="ARBA00022989"/>
    </source>
</evidence>